<keyword evidence="4" id="KW-1185">Reference proteome</keyword>
<protein>
    <recommendedName>
        <fullName evidence="2">DUF4283 domain-containing protein</fullName>
    </recommendedName>
</protein>
<name>A0A445EC71_ARAHY</name>
<evidence type="ECO:0000313" key="4">
    <source>
        <dbReference type="Proteomes" id="UP000289738"/>
    </source>
</evidence>
<evidence type="ECO:0000313" key="3">
    <source>
        <dbReference type="EMBL" id="RYR73126.1"/>
    </source>
</evidence>
<evidence type="ECO:0000259" key="2">
    <source>
        <dbReference type="Pfam" id="PF14111"/>
    </source>
</evidence>
<reference evidence="3 4" key="1">
    <citation type="submission" date="2019-01" db="EMBL/GenBank/DDBJ databases">
        <title>Sequencing of cultivated peanut Arachis hypogaea provides insights into genome evolution and oil improvement.</title>
        <authorList>
            <person name="Chen X."/>
        </authorList>
    </citation>
    <scope>NUCLEOTIDE SEQUENCE [LARGE SCALE GENOMIC DNA]</scope>
    <source>
        <strain evidence="4">cv. Fuhuasheng</strain>
        <tissue evidence="3">Leaves</tissue>
    </source>
</reference>
<comment type="caution">
    <text evidence="3">The sequence shown here is derived from an EMBL/GenBank/DDBJ whole genome shotgun (WGS) entry which is preliminary data.</text>
</comment>
<sequence>METAMSEPIEENVQTTEVEEGREEYIEYEERDVEEGVQKSKHSVVGKLITTKTINPVWVHTTMNNIWRKPVGFNMIEIRPKLYQFFFEREAGMRRVLKGNPWTF</sequence>
<feature type="region of interest" description="Disordered" evidence="1">
    <location>
        <begin position="1"/>
        <end position="21"/>
    </location>
</feature>
<feature type="domain" description="DUF4283" evidence="2">
    <location>
        <begin position="38"/>
        <end position="104"/>
    </location>
</feature>
<gene>
    <name evidence="3" type="ORF">Ahy_A02g007450</name>
</gene>
<accession>A0A445EC71</accession>
<dbReference type="Pfam" id="PF14111">
    <property type="entry name" value="DUF4283"/>
    <property type="match status" value="1"/>
</dbReference>
<dbReference type="AlphaFoldDB" id="A0A445EC71"/>
<dbReference type="Proteomes" id="UP000289738">
    <property type="component" value="Chromosome A02"/>
</dbReference>
<organism evidence="3 4">
    <name type="scientific">Arachis hypogaea</name>
    <name type="common">Peanut</name>
    <dbReference type="NCBI Taxonomy" id="3818"/>
    <lineage>
        <taxon>Eukaryota</taxon>
        <taxon>Viridiplantae</taxon>
        <taxon>Streptophyta</taxon>
        <taxon>Embryophyta</taxon>
        <taxon>Tracheophyta</taxon>
        <taxon>Spermatophyta</taxon>
        <taxon>Magnoliopsida</taxon>
        <taxon>eudicotyledons</taxon>
        <taxon>Gunneridae</taxon>
        <taxon>Pentapetalae</taxon>
        <taxon>rosids</taxon>
        <taxon>fabids</taxon>
        <taxon>Fabales</taxon>
        <taxon>Fabaceae</taxon>
        <taxon>Papilionoideae</taxon>
        <taxon>50 kb inversion clade</taxon>
        <taxon>dalbergioids sensu lato</taxon>
        <taxon>Dalbergieae</taxon>
        <taxon>Pterocarpus clade</taxon>
        <taxon>Arachis</taxon>
    </lineage>
</organism>
<dbReference type="InterPro" id="IPR025558">
    <property type="entry name" value="DUF4283"/>
</dbReference>
<proteinExistence type="predicted"/>
<dbReference type="EMBL" id="SDMP01000002">
    <property type="protein sequence ID" value="RYR73126.1"/>
    <property type="molecule type" value="Genomic_DNA"/>
</dbReference>
<evidence type="ECO:0000256" key="1">
    <source>
        <dbReference type="SAM" id="MobiDB-lite"/>
    </source>
</evidence>